<reference evidence="4" key="1">
    <citation type="submission" date="2018-05" db="EMBL/GenBank/DDBJ databases">
        <title>Draft genome sequence of Stemphylium lycopersici strain CIDEFI 213.</title>
        <authorList>
            <person name="Medina R."/>
            <person name="Franco M.E.E."/>
            <person name="Lucentini C.G."/>
            <person name="Saparrat M.C.N."/>
            <person name="Balatti P.A."/>
        </authorList>
    </citation>
    <scope>NUCLEOTIDE SEQUENCE [LARGE SCALE GENOMIC DNA]</scope>
    <source>
        <strain evidence="4">CIDEFI 213</strain>
    </source>
</reference>
<dbReference type="InterPro" id="IPR005302">
    <property type="entry name" value="MoCF_Sase_C"/>
</dbReference>
<dbReference type="AlphaFoldDB" id="A0A364NCN5"/>
<evidence type="ECO:0000313" key="3">
    <source>
        <dbReference type="EMBL" id="RAR14841.1"/>
    </source>
</evidence>
<dbReference type="EMBL" id="QGDH01000017">
    <property type="protein sequence ID" value="RAR14841.1"/>
    <property type="molecule type" value="Genomic_DNA"/>
</dbReference>
<dbReference type="Proteomes" id="UP000249619">
    <property type="component" value="Unassembled WGS sequence"/>
</dbReference>
<dbReference type="GO" id="GO:0030151">
    <property type="term" value="F:molybdenum ion binding"/>
    <property type="evidence" value="ECO:0007669"/>
    <property type="project" value="InterPro"/>
</dbReference>
<dbReference type="GO" id="GO:0030170">
    <property type="term" value="F:pyridoxal phosphate binding"/>
    <property type="evidence" value="ECO:0007669"/>
    <property type="project" value="InterPro"/>
</dbReference>
<keyword evidence="1" id="KW-0472">Membrane</keyword>
<protein>
    <submittedName>
        <fullName evidence="3">MOSC domain containing protein</fullName>
    </submittedName>
</protein>
<dbReference type="Pfam" id="PF03473">
    <property type="entry name" value="MOSC"/>
    <property type="match status" value="1"/>
</dbReference>
<dbReference type="Pfam" id="PF03476">
    <property type="entry name" value="MOSC_N"/>
    <property type="match status" value="1"/>
</dbReference>
<keyword evidence="1" id="KW-1133">Transmembrane helix</keyword>
<organism evidence="3 4">
    <name type="scientific">Stemphylium lycopersici</name>
    <name type="common">Tomato gray leaf spot disease fungus</name>
    <name type="synonym">Thyrospora lycopersici</name>
    <dbReference type="NCBI Taxonomy" id="183478"/>
    <lineage>
        <taxon>Eukaryota</taxon>
        <taxon>Fungi</taxon>
        <taxon>Dikarya</taxon>
        <taxon>Ascomycota</taxon>
        <taxon>Pezizomycotina</taxon>
        <taxon>Dothideomycetes</taxon>
        <taxon>Pleosporomycetidae</taxon>
        <taxon>Pleosporales</taxon>
        <taxon>Pleosporineae</taxon>
        <taxon>Pleosporaceae</taxon>
        <taxon>Stemphylium</taxon>
    </lineage>
</organism>
<feature type="transmembrane region" description="Helical" evidence="1">
    <location>
        <begin position="20"/>
        <end position="48"/>
    </location>
</feature>
<dbReference type="STRING" id="183478.A0A364NCN5"/>
<comment type="caution">
    <text evidence="3">The sequence shown here is derived from an EMBL/GenBank/DDBJ whole genome shotgun (WGS) entry which is preliminary data.</text>
</comment>
<dbReference type="InterPro" id="IPR005303">
    <property type="entry name" value="MOCOS_middle"/>
</dbReference>
<evidence type="ECO:0000313" key="4">
    <source>
        <dbReference type="Proteomes" id="UP000249619"/>
    </source>
</evidence>
<feature type="domain" description="MOSC" evidence="2">
    <location>
        <begin position="280"/>
        <end position="455"/>
    </location>
</feature>
<name>A0A364NCN5_STELY</name>
<keyword evidence="1" id="KW-0812">Transmembrane</keyword>
<evidence type="ECO:0000256" key="1">
    <source>
        <dbReference type="SAM" id="Phobius"/>
    </source>
</evidence>
<dbReference type="PROSITE" id="PS51340">
    <property type="entry name" value="MOSC"/>
    <property type="match status" value="1"/>
</dbReference>
<evidence type="ECO:0000259" key="2">
    <source>
        <dbReference type="PROSITE" id="PS51340"/>
    </source>
</evidence>
<gene>
    <name evidence="3" type="ORF">DDE83_001679</name>
</gene>
<dbReference type="OrthoDB" id="17255at2759"/>
<keyword evidence="4" id="KW-1185">Reference proteome</keyword>
<accession>A0A364NCN5</accession>
<proteinExistence type="predicted"/>
<dbReference type="GO" id="GO:0003824">
    <property type="term" value="F:catalytic activity"/>
    <property type="evidence" value="ECO:0007669"/>
    <property type="project" value="InterPro"/>
</dbReference>
<sequence length="472" mass="53031">MADNFFEHIYINVVRILDEAGISITLNAILITTAVALSPFIVALALAISQTPKSLPPPAGCRKIGIKGRSNLEDQYSKKYARGGDSTPEKPWTVKALFVYPLKSGAPIELEKSDIIRTGLRYDRQFTLAQQVTSMPSMDGKVTSEWHFMTQRKFPRLAKVETEIWVPDPSVRSYKEDGEWVKSDGCLVIRFPFTPDTDFSLEGIRNVGKILAAKLRRRPEPMVEFMVPFNPPQERIKRKGYRNEVLRIWKDSPVALNMTPDVDREMIEKLRYTLGCANPLALFRIDANAYREVHKCAPKKEDVGFQTIIGMQDSYPIHIINMASVHDVASKLPNSYSHSEEIWQRQLTLLDALRFRANLYITGPPAFVEDHWKKAKLTSSSDPSSSLDLHISCRTTRCKLPNVDPKTGQPDRNEPSTTLRSYRVIDEGSKSACLGMQVTPLEEGGVAVGDKIEVLELGEHKFVGGEGKKVDG</sequence>
<dbReference type="InterPro" id="IPR011037">
    <property type="entry name" value="Pyrv_Knase-like_insert_dom_sf"/>
</dbReference>
<dbReference type="SUPFAM" id="SSF50800">
    <property type="entry name" value="PK beta-barrel domain-like"/>
    <property type="match status" value="1"/>
</dbReference>